<dbReference type="CDD" id="cd04301">
    <property type="entry name" value="NAT_SF"/>
    <property type="match status" value="1"/>
</dbReference>
<organism evidence="4 5">
    <name type="scientific">Roseiconus lacunae</name>
    <dbReference type="NCBI Taxonomy" id="2605694"/>
    <lineage>
        <taxon>Bacteria</taxon>
        <taxon>Pseudomonadati</taxon>
        <taxon>Planctomycetota</taxon>
        <taxon>Planctomycetia</taxon>
        <taxon>Pirellulales</taxon>
        <taxon>Pirellulaceae</taxon>
        <taxon>Roseiconus</taxon>
    </lineage>
</organism>
<evidence type="ECO:0000313" key="5">
    <source>
        <dbReference type="Proteomes" id="UP001239462"/>
    </source>
</evidence>
<proteinExistence type="predicted"/>
<dbReference type="InterPro" id="IPR051016">
    <property type="entry name" value="Diverse_Substrate_AcTransf"/>
</dbReference>
<dbReference type="InterPro" id="IPR016181">
    <property type="entry name" value="Acyl_CoA_acyltransferase"/>
</dbReference>
<comment type="caution">
    <text evidence="4">The sequence shown here is derived from an EMBL/GenBank/DDBJ whole genome shotgun (WGS) entry which is preliminary data.</text>
</comment>
<evidence type="ECO:0000256" key="2">
    <source>
        <dbReference type="ARBA" id="ARBA00023315"/>
    </source>
</evidence>
<dbReference type="EMBL" id="JASZZN010000032">
    <property type="protein sequence ID" value="MDM4019156.1"/>
    <property type="molecule type" value="Genomic_DNA"/>
</dbReference>
<keyword evidence="5" id="KW-1185">Reference proteome</keyword>
<keyword evidence="1" id="KW-0808">Transferase</keyword>
<evidence type="ECO:0000259" key="3">
    <source>
        <dbReference type="PROSITE" id="PS51186"/>
    </source>
</evidence>
<protein>
    <submittedName>
        <fullName evidence="4">GNAT family N-acetyltransferase</fullName>
    </submittedName>
</protein>
<accession>A0ABT7PSP6</accession>
<dbReference type="RefSeq" id="WP_289167212.1">
    <property type="nucleotide sequence ID" value="NZ_JASZZN010000032.1"/>
</dbReference>
<gene>
    <name evidence="4" type="ORF">QTN89_27120</name>
</gene>
<dbReference type="PANTHER" id="PTHR10545">
    <property type="entry name" value="DIAMINE N-ACETYLTRANSFERASE"/>
    <property type="match status" value="1"/>
</dbReference>
<evidence type="ECO:0000256" key="1">
    <source>
        <dbReference type="ARBA" id="ARBA00022679"/>
    </source>
</evidence>
<name>A0ABT7PSP6_9BACT</name>
<dbReference type="Gene3D" id="3.40.630.30">
    <property type="match status" value="1"/>
</dbReference>
<dbReference type="InterPro" id="IPR000182">
    <property type="entry name" value="GNAT_dom"/>
</dbReference>
<dbReference type="SUPFAM" id="SSF55729">
    <property type="entry name" value="Acyl-CoA N-acyltransferases (Nat)"/>
    <property type="match status" value="1"/>
</dbReference>
<dbReference type="Proteomes" id="UP001239462">
    <property type="component" value="Unassembled WGS sequence"/>
</dbReference>
<reference evidence="4 5" key="1">
    <citation type="submission" date="2023-06" db="EMBL/GenBank/DDBJ databases">
        <title>Roseiconus lacunae JC819 isolated from Gulf of Mannar region, Tamil Nadu.</title>
        <authorList>
            <person name="Pk S."/>
            <person name="Ch S."/>
            <person name="Ch V.R."/>
        </authorList>
    </citation>
    <scope>NUCLEOTIDE SEQUENCE [LARGE SCALE GENOMIC DNA]</scope>
    <source>
        <strain evidence="4 5">JC819</strain>
    </source>
</reference>
<dbReference type="Pfam" id="PF00583">
    <property type="entry name" value="Acetyltransf_1"/>
    <property type="match status" value="1"/>
</dbReference>
<keyword evidence="2" id="KW-0012">Acyltransferase</keyword>
<evidence type="ECO:0000313" key="4">
    <source>
        <dbReference type="EMBL" id="MDM4019156.1"/>
    </source>
</evidence>
<sequence length="168" mass="18899">MSSITIRTATRDDIPEIHAMLGELAEFEKLADQFVGTAEQMELEIFDRAGGPEALVAEDPAGDLVAYAIYFENFSTFLCKRGIYLEDIYVRPAYRKQGIGKRILSKLAEIARLRECGRMEWCVLDWNQNAIDVYEAIGGDVLPDWRIVRLDQTAIADLANKSPESDHG</sequence>
<feature type="domain" description="N-acetyltransferase" evidence="3">
    <location>
        <begin position="4"/>
        <end position="155"/>
    </location>
</feature>
<dbReference type="PROSITE" id="PS51186">
    <property type="entry name" value="GNAT"/>
    <property type="match status" value="1"/>
</dbReference>
<dbReference type="PANTHER" id="PTHR10545:SF29">
    <property type="entry name" value="GH14572P-RELATED"/>
    <property type="match status" value="1"/>
</dbReference>